<dbReference type="CDD" id="cd23575">
    <property type="entry name" value="TFP_LU_ECD_GPIHBP1"/>
    <property type="match status" value="1"/>
</dbReference>
<dbReference type="GO" id="GO:0045723">
    <property type="term" value="P:positive regulation of fatty acid biosynthetic process"/>
    <property type="evidence" value="ECO:0007669"/>
    <property type="project" value="Ensembl"/>
</dbReference>
<dbReference type="InterPro" id="IPR051110">
    <property type="entry name" value="Ly-6/neurotoxin-like_GPI-ap"/>
</dbReference>
<proteinExistence type="predicted"/>
<evidence type="ECO:0000256" key="5">
    <source>
        <dbReference type="SAM" id="SignalP"/>
    </source>
</evidence>
<keyword evidence="2" id="KW-0336">GPI-anchor</keyword>
<feature type="signal peptide" evidence="5">
    <location>
        <begin position="1"/>
        <end position="20"/>
    </location>
</feature>
<keyword evidence="3 5" id="KW-0732">Signal</keyword>
<dbReference type="GO" id="GO:0009897">
    <property type="term" value="C:external side of plasma membrane"/>
    <property type="evidence" value="ECO:0007669"/>
    <property type="project" value="Ensembl"/>
</dbReference>
<accession>A0A8C8WA64</accession>
<reference evidence="7" key="2">
    <citation type="submission" date="2025-08" db="UniProtKB">
        <authorList>
            <consortium name="Ensembl"/>
        </authorList>
    </citation>
    <scope>IDENTIFICATION</scope>
</reference>
<dbReference type="OMA" id="MWCTDSC"/>
<feature type="chain" id="PRO_5034540370" evidence="5">
    <location>
        <begin position="21"/>
        <end position="178"/>
    </location>
</feature>
<dbReference type="FunFam" id="2.10.60.10:FF:000003">
    <property type="entry name" value="lymphocyte antigen 6E isoform X1"/>
    <property type="match status" value="1"/>
</dbReference>
<comment type="subcellular location">
    <subcellularLocation>
        <location evidence="1">Membrane</location>
        <topology evidence="1">Lipid-anchor</topology>
        <topology evidence="1">GPI-anchor</topology>
    </subcellularLocation>
</comment>
<reference evidence="7" key="3">
    <citation type="submission" date="2025-09" db="UniProtKB">
        <authorList>
            <consortium name="Ensembl"/>
        </authorList>
    </citation>
    <scope>IDENTIFICATION</scope>
</reference>
<evidence type="ECO:0000256" key="3">
    <source>
        <dbReference type="ARBA" id="ARBA00022729"/>
    </source>
</evidence>
<evidence type="ECO:0000313" key="8">
    <source>
        <dbReference type="Proteomes" id="UP000694399"/>
    </source>
</evidence>
<dbReference type="InterPro" id="IPR045860">
    <property type="entry name" value="Snake_toxin-like_sf"/>
</dbReference>
<name>A0A8C8WA64_PANLE</name>
<dbReference type="SUPFAM" id="SSF57302">
    <property type="entry name" value="Snake toxin-like"/>
    <property type="match status" value="1"/>
</dbReference>
<dbReference type="GO" id="GO:0035473">
    <property type="term" value="F:lipase binding"/>
    <property type="evidence" value="ECO:0007669"/>
    <property type="project" value="Ensembl"/>
</dbReference>
<evidence type="ECO:0000256" key="1">
    <source>
        <dbReference type="ARBA" id="ARBA00004589"/>
    </source>
</evidence>
<dbReference type="Proteomes" id="UP000694399">
    <property type="component" value="Chromosome X"/>
</dbReference>
<dbReference type="Pfam" id="PF00087">
    <property type="entry name" value="Toxin_TOLIP"/>
    <property type="match status" value="1"/>
</dbReference>
<dbReference type="GO" id="GO:0030550">
    <property type="term" value="F:acetylcholine receptor inhibitor activity"/>
    <property type="evidence" value="ECO:0007669"/>
    <property type="project" value="TreeGrafter"/>
</dbReference>
<dbReference type="GO" id="GO:1902494">
    <property type="term" value="C:catalytic complex"/>
    <property type="evidence" value="ECO:0007669"/>
    <property type="project" value="Ensembl"/>
</dbReference>
<dbReference type="GO" id="GO:0019433">
    <property type="term" value="P:triglyceride catabolic process"/>
    <property type="evidence" value="ECO:0007669"/>
    <property type="project" value="Ensembl"/>
</dbReference>
<protein>
    <submittedName>
        <fullName evidence="7">Glycosylphosphatidylinositol anchored high density lipoprotein binding protein 1</fullName>
    </submittedName>
</protein>
<dbReference type="GO" id="GO:0035478">
    <property type="term" value="F:chylomicron binding"/>
    <property type="evidence" value="ECO:0007669"/>
    <property type="project" value="Ensembl"/>
</dbReference>
<organism evidence="7 8">
    <name type="scientific">Panthera leo</name>
    <name type="common">Lion</name>
    <dbReference type="NCBI Taxonomy" id="9689"/>
    <lineage>
        <taxon>Eukaryota</taxon>
        <taxon>Metazoa</taxon>
        <taxon>Chordata</taxon>
        <taxon>Craniata</taxon>
        <taxon>Vertebrata</taxon>
        <taxon>Euteleostomi</taxon>
        <taxon>Mammalia</taxon>
        <taxon>Eutheria</taxon>
        <taxon>Laurasiatheria</taxon>
        <taxon>Carnivora</taxon>
        <taxon>Feliformia</taxon>
        <taxon>Felidae</taxon>
        <taxon>Pantherinae</taxon>
        <taxon>Panthera</taxon>
    </lineage>
</organism>
<dbReference type="GeneTree" id="ENSGT00940000153378"/>
<dbReference type="Ensembl" id="ENSPLOT00000000603.1">
    <property type="protein sequence ID" value="ENSPLOP00000000550.1"/>
    <property type="gene ID" value="ENSPLOG00000000429.1"/>
</dbReference>
<feature type="compositionally biased region" description="Acidic residues" evidence="4">
    <location>
        <begin position="24"/>
        <end position="45"/>
    </location>
</feature>
<keyword evidence="8" id="KW-1185">Reference proteome</keyword>
<keyword evidence="2" id="KW-0325">Glycoprotein</keyword>
<keyword evidence="2" id="KW-0449">Lipoprotein</keyword>
<dbReference type="GO" id="GO:0060230">
    <property type="term" value="F:lipoprotein lipase activator activity"/>
    <property type="evidence" value="ECO:0007669"/>
    <property type="project" value="Ensembl"/>
</dbReference>
<evidence type="ECO:0000256" key="4">
    <source>
        <dbReference type="SAM" id="MobiDB-lite"/>
    </source>
</evidence>
<dbReference type="Gene3D" id="2.10.60.10">
    <property type="entry name" value="CD59"/>
    <property type="match status" value="1"/>
</dbReference>
<feature type="region of interest" description="Disordered" evidence="4">
    <location>
        <begin position="18"/>
        <end position="45"/>
    </location>
</feature>
<dbReference type="AlphaFoldDB" id="A0A8C8WA64"/>
<dbReference type="PROSITE" id="PS00983">
    <property type="entry name" value="LY6_UPAR"/>
    <property type="match status" value="1"/>
</dbReference>
<evidence type="ECO:0000313" key="7">
    <source>
        <dbReference type="Ensembl" id="ENSPLOP00000000550.1"/>
    </source>
</evidence>
<sequence length="178" mass="18709">MKMPTAVLLALLLCQQPGRGQVQGEEEEDDDADIGLDGYDDDDEEEEEEASVTAGGRGRAVLQCYSCQALHRGESCDQIQNCVHSHSFCKAIVSHGNTGSGPLTTYSAWCTDACQPFAKTVEGTLMTMTCCQSTLCNLPPWQDPLGRGAGSPQGSPTLVATVLLSLLPGLQAVGSMGG</sequence>
<dbReference type="GO" id="GO:0071503">
    <property type="term" value="P:response to heparin"/>
    <property type="evidence" value="ECO:0007669"/>
    <property type="project" value="Ensembl"/>
</dbReference>
<dbReference type="GO" id="GO:0050821">
    <property type="term" value="P:protein stabilization"/>
    <property type="evidence" value="ECO:0007669"/>
    <property type="project" value="Ensembl"/>
</dbReference>
<reference evidence="7" key="1">
    <citation type="journal article" date="2019" name="bioRxiv">
        <title>Long live the king: chromosome-level assembly of the lion (Panthera leo) using linked-read, Hi-C, and long read data.</title>
        <authorList>
            <person name="Armstrong E.E."/>
            <person name="Taylor R.W."/>
            <person name="Miller D.E."/>
            <person name="Kaelin C."/>
            <person name="Barsh G."/>
            <person name="Hadly E.A."/>
            <person name="Petrov D."/>
        </authorList>
    </citation>
    <scope>NUCLEOTIDE SEQUENCE [LARGE SCALE GENOMIC DNA]</scope>
</reference>
<evidence type="ECO:0000256" key="2">
    <source>
        <dbReference type="ARBA" id="ARBA00022622"/>
    </source>
</evidence>
<dbReference type="GO" id="GO:0070328">
    <property type="term" value="P:triglyceride homeostasis"/>
    <property type="evidence" value="ECO:0007669"/>
    <property type="project" value="Ensembl"/>
</dbReference>
<keyword evidence="2" id="KW-0472">Membrane</keyword>
<feature type="domain" description="Snake toxin/toxin-like" evidence="6">
    <location>
        <begin position="62"/>
        <end position="137"/>
    </location>
</feature>
<dbReference type="PANTHER" id="PTHR16983">
    <property type="entry name" value="UPAR/LY6 DOMAIN-CONTAINING PROTEIN"/>
    <property type="match status" value="1"/>
</dbReference>
<dbReference type="InterPro" id="IPR035076">
    <property type="entry name" value="Toxin/TOLIP"/>
</dbReference>
<evidence type="ECO:0000259" key="6">
    <source>
        <dbReference type="Pfam" id="PF00087"/>
    </source>
</evidence>
<gene>
    <name evidence="7" type="primary">GPIHBP1</name>
</gene>
<dbReference type="PANTHER" id="PTHR16983:SF12">
    <property type="entry name" value="GLYCOSYLPHOSPHATIDYLINOSITOL-ANCHORED HIGH DENSITY LIPOPROTEIN-BINDING PROTEIN 1"/>
    <property type="match status" value="1"/>
</dbReference>
<dbReference type="InterPro" id="IPR018363">
    <property type="entry name" value="CD59_antigen_CS"/>
</dbReference>